<dbReference type="GO" id="GO:0005484">
    <property type="term" value="F:SNAP receptor activity"/>
    <property type="evidence" value="ECO:0007669"/>
    <property type="project" value="InterPro"/>
</dbReference>
<keyword evidence="8 11" id="KW-0472">Membrane</keyword>
<dbReference type="GO" id="GO:0031902">
    <property type="term" value="C:late endosome membrane"/>
    <property type="evidence" value="ECO:0007669"/>
    <property type="project" value="TreeGrafter"/>
</dbReference>
<evidence type="ECO:0000256" key="11">
    <source>
        <dbReference type="SAM" id="Phobius"/>
    </source>
</evidence>
<evidence type="ECO:0000256" key="5">
    <source>
        <dbReference type="ARBA" id="ARBA00022927"/>
    </source>
</evidence>
<dbReference type="GO" id="GO:0015031">
    <property type="term" value="P:protein transport"/>
    <property type="evidence" value="ECO:0007669"/>
    <property type="project" value="UniProtKB-KW"/>
</dbReference>
<evidence type="ECO:0000256" key="1">
    <source>
        <dbReference type="ARBA" id="ARBA00004163"/>
    </source>
</evidence>
<dbReference type="PANTHER" id="PTHR21230:SF1">
    <property type="entry name" value="GOLGI SNAP RECEPTOR COMPLEX MEMBER 2"/>
    <property type="match status" value="1"/>
</dbReference>
<dbReference type="CDD" id="cd15863">
    <property type="entry name" value="SNARE_GS27"/>
    <property type="match status" value="1"/>
</dbReference>
<evidence type="ECO:0000313" key="13">
    <source>
        <dbReference type="Proteomes" id="UP000186303"/>
    </source>
</evidence>
<proteinExistence type="inferred from homology"/>
<evidence type="ECO:0000256" key="8">
    <source>
        <dbReference type="ARBA" id="ARBA00023136"/>
    </source>
</evidence>
<keyword evidence="13" id="KW-1185">Reference proteome</keyword>
<dbReference type="Pfam" id="PF12352">
    <property type="entry name" value="V-SNARE_C"/>
    <property type="match status" value="1"/>
</dbReference>
<dbReference type="InterPro" id="IPR027027">
    <property type="entry name" value="GOSR2/Membrin/Bos1"/>
</dbReference>
<name>A0A1M8A5Y3_MALS4</name>
<sequence length="281" mass="31118">MNSLYNLAGRQAASIQADLASYASDPMSQSALRPQISAALSAMVKTVEDYEAMAKRELVIAKREKAMGRASNLFQDIKKFREQLASIDAGTAVAMSQTSSGHTSSIASTSARTRTIDSHGPSFSINSHAPRQSMANSFTPSLQTTYAMPNTVVSPSLSYTQPNDPLAAYRVHQPIDMYSSEERPYSMRESHALREHSFIQNTENQLDAFIAQGRSVLGNLVEQRSILKNTRRRLLDAANSVGMSREVIGYIDRMSTQDTIIFFVGAAFTLFAFYMIYHWFG</sequence>
<keyword evidence="6 11" id="KW-1133">Transmembrane helix</keyword>
<dbReference type="Proteomes" id="UP000186303">
    <property type="component" value="Chromosome 3"/>
</dbReference>
<dbReference type="PANTHER" id="PTHR21230">
    <property type="entry name" value="VESICLE TRANSPORT V-SNARE PROTEIN VTI1-RELATED"/>
    <property type="match status" value="1"/>
</dbReference>
<dbReference type="GO" id="GO:0012507">
    <property type="term" value="C:ER to Golgi transport vesicle membrane"/>
    <property type="evidence" value="ECO:0007669"/>
    <property type="project" value="TreeGrafter"/>
</dbReference>
<accession>A0A1M8A5Y3</accession>
<dbReference type="GO" id="GO:0000149">
    <property type="term" value="F:SNARE binding"/>
    <property type="evidence" value="ECO:0007669"/>
    <property type="project" value="TreeGrafter"/>
</dbReference>
<dbReference type="STRING" id="1230383.A0A1M8A5Y3"/>
<keyword evidence="3" id="KW-0813">Transport</keyword>
<dbReference type="AlphaFoldDB" id="A0A1M8A5Y3"/>
<dbReference type="GO" id="GO:0005789">
    <property type="term" value="C:endoplasmic reticulum membrane"/>
    <property type="evidence" value="ECO:0007669"/>
    <property type="project" value="UniProtKB-SubCell"/>
</dbReference>
<dbReference type="EMBL" id="LT671823">
    <property type="protein sequence ID" value="SHO77737.1"/>
    <property type="molecule type" value="Genomic_DNA"/>
</dbReference>
<evidence type="ECO:0000313" key="12">
    <source>
        <dbReference type="EMBL" id="SHO77737.1"/>
    </source>
</evidence>
<dbReference type="OrthoDB" id="158360at2759"/>
<feature type="transmembrane region" description="Helical" evidence="11">
    <location>
        <begin position="260"/>
        <end position="280"/>
    </location>
</feature>
<dbReference type="VEuPathDB" id="FungiDB:MSYG_2079"/>
<dbReference type="OMA" id="FCWLVIH"/>
<reference evidence="13" key="1">
    <citation type="journal article" date="2017" name="Nucleic Acids Res.">
        <title>Proteogenomics produces comprehensive and highly accurate protein-coding gene annotation in a complete genome assembly of Malassezia sympodialis.</title>
        <authorList>
            <person name="Zhu Y."/>
            <person name="Engstroem P.G."/>
            <person name="Tellgren-Roth C."/>
            <person name="Baudo C.D."/>
            <person name="Kennell J.C."/>
            <person name="Sun S."/>
            <person name="Billmyre R.B."/>
            <person name="Schroeder M.S."/>
            <person name="Andersson A."/>
            <person name="Holm T."/>
            <person name="Sigurgeirsson B."/>
            <person name="Wu G."/>
            <person name="Sankaranarayanan S.R."/>
            <person name="Siddharthan R."/>
            <person name="Sanyal K."/>
            <person name="Lundeberg J."/>
            <person name="Nystedt B."/>
            <person name="Boekhout T."/>
            <person name="Dawson T.L. Jr."/>
            <person name="Heitman J."/>
            <person name="Scheynius A."/>
            <person name="Lehtioe J."/>
        </authorList>
    </citation>
    <scope>NUCLEOTIDE SEQUENCE [LARGE SCALE GENOMIC DNA]</scope>
    <source>
        <strain evidence="13">ATCC 42132</strain>
    </source>
</reference>
<evidence type="ECO:0000256" key="7">
    <source>
        <dbReference type="ARBA" id="ARBA00023034"/>
    </source>
</evidence>
<keyword evidence="4 11" id="KW-0812">Transmembrane</keyword>
<comment type="similarity">
    <text evidence="9">Belongs to the BOS1 family.</text>
</comment>
<evidence type="ECO:0000256" key="3">
    <source>
        <dbReference type="ARBA" id="ARBA00022448"/>
    </source>
</evidence>
<dbReference type="GO" id="GO:0006888">
    <property type="term" value="P:endoplasmic reticulum to Golgi vesicle-mediated transport"/>
    <property type="evidence" value="ECO:0007669"/>
    <property type="project" value="TreeGrafter"/>
</dbReference>
<dbReference type="GO" id="GO:0006906">
    <property type="term" value="P:vesicle fusion"/>
    <property type="evidence" value="ECO:0007669"/>
    <property type="project" value="TreeGrafter"/>
</dbReference>
<keyword evidence="5" id="KW-0653">Protein transport</keyword>
<organism evidence="12 13">
    <name type="scientific">Malassezia sympodialis (strain ATCC 42132)</name>
    <name type="common">Atopic eczema-associated yeast</name>
    <dbReference type="NCBI Taxonomy" id="1230383"/>
    <lineage>
        <taxon>Eukaryota</taxon>
        <taxon>Fungi</taxon>
        <taxon>Dikarya</taxon>
        <taxon>Basidiomycota</taxon>
        <taxon>Ustilaginomycotina</taxon>
        <taxon>Malasseziomycetes</taxon>
        <taxon>Malasseziales</taxon>
        <taxon>Malasseziaceae</taxon>
        <taxon>Malassezia</taxon>
    </lineage>
</organism>
<keyword evidence="7" id="KW-0333">Golgi apparatus</keyword>
<evidence type="ECO:0000256" key="9">
    <source>
        <dbReference type="ARBA" id="ARBA00037983"/>
    </source>
</evidence>
<keyword evidence="12" id="KW-0675">Receptor</keyword>
<dbReference type="PIRSF" id="PIRSF028865">
    <property type="entry name" value="Membrin-2"/>
    <property type="match status" value="1"/>
</dbReference>
<gene>
    <name evidence="12" type="ORF">MSYG_2079</name>
</gene>
<comment type="subcellular location">
    <subcellularLocation>
        <location evidence="1">Endoplasmic reticulum membrane</location>
        <topology evidence="1">Single-pass type IV membrane protein</topology>
    </subcellularLocation>
    <subcellularLocation>
        <location evidence="2">Golgi apparatus membrane</location>
        <topology evidence="2">Single-pass type IV membrane protein</topology>
    </subcellularLocation>
</comment>
<dbReference type="GO" id="GO:0000139">
    <property type="term" value="C:Golgi membrane"/>
    <property type="evidence" value="ECO:0007669"/>
    <property type="project" value="UniProtKB-SubCell"/>
</dbReference>
<evidence type="ECO:0000256" key="6">
    <source>
        <dbReference type="ARBA" id="ARBA00022989"/>
    </source>
</evidence>
<dbReference type="GO" id="GO:0031201">
    <property type="term" value="C:SNARE complex"/>
    <property type="evidence" value="ECO:0007669"/>
    <property type="project" value="TreeGrafter"/>
</dbReference>
<protein>
    <recommendedName>
        <fullName evidence="10">Protein transport protein BOS1</fullName>
    </recommendedName>
</protein>
<evidence type="ECO:0000256" key="2">
    <source>
        <dbReference type="ARBA" id="ARBA00004409"/>
    </source>
</evidence>
<evidence type="ECO:0000256" key="4">
    <source>
        <dbReference type="ARBA" id="ARBA00022692"/>
    </source>
</evidence>
<evidence type="ECO:0000256" key="10">
    <source>
        <dbReference type="ARBA" id="ARBA00040957"/>
    </source>
</evidence>